<sequence>MELESISSWSLSPAAIGRAVRSSLDRSPVHHWTTQRYTGQTTIHTLIPTGNLERPINSHVLGLWEDVAVPREDPGMHGENIQPSCRRPPAGSRGPSCCKTTAPPVAPPFTLCECSAAVRV</sequence>
<name>A0ABV0Y7K6_9TELE</name>
<proteinExistence type="predicted"/>
<keyword evidence="3" id="KW-1185">Reference proteome</keyword>
<protein>
    <submittedName>
        <fullName evidence="2">Uncharacterized protein</fullName>
    </submittedName>
</protein>
<feature type="region of interest" description="Disordered" evidence="1">
    <location>
        <begin position="73"/>
        <end position="97"/>
    </location>
</feature>
<evidence type="ECO:0000256" key="1">
    <source>
        <dbReference type="SAM" id="MobiDB-lite"/>
    </source>
</evidence>
<organism evidence="2 3">
    <name type="scientific">Ameca splendens</name>
    <dbReference type="NCBI Taxonomy" id="208324"/>
    <lineage>
        <taxon>Eukaryota</taxon>
        <taxon>Metazoa</taxon>
        <taxon>Chordata</taxon>
        <taxon>Craniata</taxon>
        <taxon>Vertebrata</taxon>
        <taxon>Euteleostomi</taxon>
        <taxon>Actinopterygii</taxon>
        <taxon>Neopterygii</taxon>
        <taxon>Teleostei</taxon>
        <taxon>Neoteleostei</taxon>
        <taxon>Acanthomorphata</taxon>
        <taxon>Ovalentaria</taxon>
        <taxon>Atherinomorphae</taxon>
        <taxon>Cyprinodontiformes</taxon>
        <taxon>Goodeidae</taxon>
        <taxon>Ameca</taxon>
    </lineage>
</organism>
<gene>
    <name evidence="2" type="ORF">AMECASPLE_036774</name>
</gene>
<evidence type="ECO:0000313" key="3">
    <source>
        <dbReference type="Proteomes" id="UP001469553"/>
    </source>
</evidence>
<dbReference type="EMBL" id="JAHRIP010024756">
    <property type="protein sequence ID" value="MEQ2289779.1"/>
    <property type="molecule type" value="Genomic_DNA"/>
</dbReference>
<evidence type="ECO:0000313" key="2">
    <source>
        <dbReference type="EMBL" id="MEQ2289779.1"/>
    </source>
</evidence>
<reference evidence="2 3" key="1">
    <citation type="submission" date="2021-06" db="EMBL/GenBank/DDBJ databases">
        <authorList>
            <person name="Palmer J.M."/>
        </authorList>
    </citation>
    <scope>NUCLEOTIDE SEQUENCE [LARGE SCALE GENOMIC DNA]</scope>
    <source>
        <strain evidence="2 3">AS_MEX2019</strain>
        <tissue evidence="2">Muscle</tissue>
    </source>
</reference>
<dbReference type="Proteomes" id="UP001469553">
    <property type="component" value="Unassembled WGS sequence"/>
</dbReference>
<comment type="caution">
    <text evidence="2">The sequence shown here is derived from an EMBL/GenBank/DDBJ whole genome shotgun (WGS) entry which is preliminary data.</text>
</comment>
<accession>A0ABV0Y7K6</accession>